<feature type="signal peptide" evidence="3">
    <location>
        <begin position="1"/>
        <end position="19"/>
    </location>
</feature>
<evidence type="ECO:0000256" key="3">
    <source>
        <dbReference type="SAM" id="SignalP"/>
    </source>
</evidence>
<keyword evidence="1" id="KW-0175">Coiled coil</keyword>
<dbReference type="RefSeq" id="WP_169417575.1">
    <property type="nucleotide sequence ID" value="NZ_JABBFX010000001.1"/>
</dbReference>
<evidence type="ECO:0000313" key="4">
    <source>
        <dbReference type="EMBL" id="NML43365.1"/>
    </source>
</evidence>
<evidence type="ECO:0000313" key="5">
    <source>
        <dbReference type="Proteomes" id="UP000541185"/>
    </source>
</evidence>
<feature type="compositionally biased region" description="Low complexity" evidence="2">
    <location>
        <begin position="49"/>
        <end position="68"/>
    </location>
</feature>
<evidence type="ECO:0000256" key="1">
    <source>
        <dbReference type="SAM" id="Coils"/>
    </source>
</evidence>
<keyword evidence="3" id="KW-0732">Signal</keyword>
<feature type="coiled-coil region" evidence="1">
    <location>
        <begin position="22"/>
        <end position="49"/>
    </location>
</feature>
<feature type="chain" id="PRO_5033016999" description="Porin" evidence="3">
    <location>
        <begin position="20"/>
        <end position="459"/>
    </location>
</feature>
<dbReference type="EMBL" id="JABBFX010000001">
    <property type="protein sequence ID" value="NML43365.1"/>
    <property type="molecule type" value="Genomic_DNA"/>
</dbReference>
<evidence type="ECO:0000256" key="2">
    <source>
        <dbReference type="SAM" id="MobiDB-lite"/>
    </source>
</evidence>
<evidence type="ECO:0008006" key="6">
    <source>
        <dbReference type="Google" id="ProtNLM"/>
    </source>
</evidence>
<protein>
    <recommendedName>
        <fullName evidence="6">Porin</fullName>
    </recommendedName>
</protein>
<proteinExistence type="predicted"/>
<sequence length="459" mass="48750">MRKSVIAAAILSLGASAHAQSNEELKGMLDQAMRTIQDLQGRVRALEAQQQPPGVRPAQAPAAAASNEPGPPAVVGSHGAPVVAPNIVPEPGTPDADKAHVAFYGQAMLDAIYDFKRMNPQWQATLRPSQIPVSCPGEPGCGKEGFYVMSVRQSSLGMKATIPTSLGLIKTDLAFDLFGSDGGTNIHWLRMWGELGAWGAGQTDSNFMNIDAFPNTIDYWGPPGMVFLRNPQVRYTASAGKGLTWAVSLEAPNSAIDTGKVTEVDPNLGAGVTAHNRLPDLVGSFRVDRDWGHVKAAAIVREVGFTTSTTQSGNPSNTETGYGLNVSGALKLFGKDTLSWGVAGGKAIASYMNDGGIDLAPDASFHAQTVRSLGWFAYYGHAWTPQLTSSIGYSQHRQDNAGGQADNAFRSGSYASGNLLYSLTKNVLIGGEYVWGRRENKDGSAASDNRIQFSTKVTF</sequence>
<keyword evidence="5" id="KW-1185">Reference proteome</keyword>
<gene>
    <name evidence="4" type="ORF">HHL11_06350</name>
</gene>
<dbReference type="SUPFAM" id="SSF56935">
    <property type="entry name" value="Porins"/>
    <property type="match status" value="1"/>
</dbReference>
<dbReference type="AlphaFoldDB" id="A0A848GXP9"/>
<accession>A0A848GXP9</accession>
<feature type="region of interest" description="Disordered" evidence="2">
    <location>
        <begin position="49"/>
        <end position="78"/>
    </location>
</feature>
<name>A0A848GXP9_9BURK</name>
<comment type="caution">
    <text evidence="4">The sequence shown here is derived from an EMBL/GenBank/DDBJ whole genome shotgun (WGS) entry which is preliminary data.</text>
</comment>
<dbReference type="InterPro" id="IPR045748">
    <property type="entry name" value="DcaP"/>
</dbReference>
<reference evidence="4 5" key="1">
    <citation type="submission" date="2020-04" db="EMBL/GenBank/DDBJ databases">
        <title>Ramlibacter sp. G-1-2-2 isolated from soil.</title>
        <authorList>
            <person name="Dahal R.H."/>
        </authorList>
    </citation>
    <scope>NUCLEOTIDE SEQUENCE [LARGE SCALE GENOMIC DNA]</scope>
    <source>
        <strain evidence="4 5">G-1-2-2</strain>
    </source>
</reference>
<dbReference type="Pfam" id="PF19577">
    <property type="entry name" value="DcaP"/>
    <property type="match status" value="1"/>
</dbReference>
<organism evidence="4 5">
    <name type="scientific">Ramlibacter agri</name>
    <dbReference type="NCBI Taxonomy" id="2728837"/>
    <lineage>
        <taxon>Bacteria</taxon>
        <taxon>Pseudomonadati</taxon>
        <taxon>Pseudomonadota</taxon>
        <taxon>Betaproteobacteria</taxon>
        <taxon>Burkholderiales</taxon>
        <taxon>Comamonadaceae</taxon>
        <taxon>Ramlibacter</taxon>
    </lineage>
</organism>
<dbReference type="Proteomes" id="UP000541185">
    <property type="component" value="Unassembled WGS sequence"/>
</dbReference>